<dbReference type="Proteomes" id="UP000054630">
    <property type="component" value="Unassembled WGS sequence"/>
</dbReference>
<evidence type="ECO:0000313" key="1">
    <source>
        <dbReference type="EMBL" id="KRX15300.1"/>
    </source>
</evidence>
<keyword evidence="2" id="KW-1185">Reference proteome</keyword>
<name>A0A0V0RLA3_9BILA</name>
<organism evidence="1 2">
    <name type="scientific">Trichinella nelsoni</name>
    <dbReference type="NCBI Taxonomy" id="6336"/>
    <lineage>
        <taxon>Eukaryota</taxon>
        <taxon>Metazoa</taxon>
        <taxon>Ecdysozoa</taxon>
        <taxon>Nematoda</taxon>
        <taxon>Enoplea</taxon>
        <taxon>Dorylaimia</taxon>
        <taxon>Trichinellida</taxon>
        <taxon>Trichinellidae</taxon>
        <taxon>Trichinella</taxon>
    </lineage>
</organism>
<proteinExistence type="predicted"/>
<evidence type="ECO:0000313" key="2">
    <source>
        <dbReference type="Proteomes" id="UP000054630"/>
    </source>
</evidence>
<comment type="caution">
    <text evidence="1">The sequence shown here is derived from an EMBL/GenBank/DDBJ whole genome shotgun (WGS) entry which is preliminary data.</text>
</comment>
<protein>
    <submittedName>
        <fullName evidence="1">Uncharacterized protein</fullName>
    </submittedName>
</protein>
<accession>A0A0V0RLA3</accession>
<sequence>MSLDEGSLWLNAVARRQRRGGNHLHRWLCRFSSRMPLFRGLSTNHITHVYIDRLLYKAQSGNLQYLDKKVEVADDVEVDPVSRPAVRRNGASLILAELEESINETRCSDFETLLSQILKKVVLQETIHRAVMNAVQLEGWDRERKEKCSKENLRDGECERC</sequence>
<dbReference type="EMBL" id="JYDL01000135">
    <property type="protein sequence ID" value="KRX15300.1"/>
    <property type="molecule type" value="Genomic_DNA"/>
</dbReference>
<reference evidence="1 2" key="1">
    <citation type="submission" date="2015-01" db="EMBL/GenBank/DDBJ databases">
        <title>Evolution of Trichinella species and genotypes.</title>
        <authorList>
            <person name="Korhonen P.K."/>
            <person name="Edoardo P."/>
            <person name="Giuseppe L.R."/>
            <person name="Gasser R.B."/>
        </authorList>
    </citation>
    <scope>NUCLEOTIDE SEQUENCE [LARGE SCALE GENOMIC DNA]</scope>
    <source>
        <strain evidence="1">ISS37</strain>
    </source>
</reference>
<gene>
    <name evidence="1" type="ORF">T07_12450</name>
</gene>
<dbReference type="AlphaFoldDB" id="A0A0V0RLA3"/>